<dbReference type="OrthoDB" id="4410004at2"/>
<dbReference type="Proteomes" id="UP000216063">
    <property type="component" value="Unassembled WGS sequence"/>
</dbReference>
<evidence type="ECO:0000313" key="2">
    <source>
        <dbReference type="EMBL" id="OYN80417.1"/>
    </source>
</evidence>
<dbReference type="InterPro" id="IPR029432">
    <property type="entry name" value="Gp28/Gp37-like_dom"/>
</dbReference>
<organism evidence="2 3">
    <name type="scientific">Mycolicibacterium sphagni</name>
    <dbReference type="NCBI Taxonomy" id="1786"/>
    <lineage>
        <taxon>Bacteria</taxon>
        <taxon>Bacillati</taxon>
        <taxon>Actinomycetota</taxon>
        <taxon>Actinomycetes</taxon>
        <taxon>Mycobacteriales</taxon>
        <taxon>Mycobacteriaceae</taxon>
        <taxon>Mycolicibacterium</taxon>
    </lineage>
</organism>
<sequence>MPTAVLDYEPHPLDTTNLTLEQQCEAIWAETLKQERAEKALRKQKPIASIHDGEWHLQHILGDDTYSAEFSWISNDSGPGQTILPFDSHAAQWIYDMQGRIDRGEKRNVHITVEHCGARWGGRLDNATYRCTEDGDEVLIVTWLHDYENAKWYSVWSNPFLPAAFQWPRAFLLAGPVTWVLLLSLHLQFIREHNPLITIPDDPLDFHSYVTALDMSQWQNVVKPLSFIDAMASGVVWGVVSSRWSNWHDMTHIMLEDSELSVVPTRYLEGDPDPWPGANLRHGTLWWDIVDKSGVYIGTSHGGTMFDGLARTVAEFAEDFIDSTENVLNDTTVPQEYFQPGNRLTKKECPYVVYVQGDESGIQTSDLAISPAKGIQVNVGGHSMPGVNEAISASIQAGFDILGGIAQIGSLGGSVDTLLKPLYEDTILAWWSVKSTERAQNSGWSRYFEYFQDGANKAYTIASLMVLRAGFWATKTTISVKVAILDASPWMVGDRGLGHFFLEDRIGFALKNDPRKRIYMDRCRRLDLRWTPENPYADWIATIGDERALQDPAQRAWGKIEAIVAALREVGVW</sequence>
<dbReference type="RefSeq" id="WP_094478889.1">
    <property type="nucleotide sequence ID" value="NZ_NOZR01000006.1"/>
</dbReference>
<feature type="domain" description="Gp28/Gp37-like" evidence="1">
    <location>
        <begin position="49"/>
        <end position="545"/>
    </location>
</feature>
<gene>
    <name evidence="2" type="ORF">CG716_09810</name>
</gene>
<dbReference type="EMBL" id="NOZR01000006">
    <property type="protein sequence ID" value="OYN80417.1"/>
    <property type="molecule type" value="Genomic_DNA"/>
</dbReference>
<protein>
    <recommendedName>
        <fullName evidence="1">Gp28/Gp37-like domain-containing protein</fullName>
    </recommendedName>
</protein>
<proteinExistence type="predicted"/>
<accession>A0A255DLU4</accession>
<comment type="caution">
    <text evidence="2">The sequence shown here is derived from an EMBL/GenBank/DDBJ whole genome shotgun (WGS) entry which is preliminary data.</text>
</comment>
<dbReference type="Pfam" id="PF14594">
    <property type="entry name" value="Sipho_Gp37"/>
    <property type="match status" value="1"/>
</dbReference>
<dbReference type="AlphaFoldDB" id="A0A255DLU4"/>
<reference evidence="2 3" key="1">
    <citation type="submission" date="2017-07" db="EMBL/GenBank/DDBJ databases">
        <title>The new phylogeny of genus Mycobacterium.</title>
        <authorList>
            <person name="Tortoli E."/>
            <person name="Trovato A."/>
            <person name="Cirillo D.M."/>
        </authorList>
    </citation>
    <scope>NUCLEOTIDE SEQUENCE [LARGE SCALE GENOMIC DNA]</scope>
    <source>
        <strain evidence="2 3">ATCC 33027</strain>
    </source>
</reference>
<keyword evidence="3" id="KW-1185">Reference proteome</keyword>
<evidence type="ECO:0000259" key="1">
    <source>
        <dbReference type="Pfam" id="PF14594"/>
    </source>
</evidence>
<evidence type="ECO:0000313" key="3">
    <source>
        <dbReference type="Proteomes" id="UP000216063"/>
    </source>
</evidence>
<name>A0A255DLU4_9MYCO</name>